<dbReference type="Proteomes" id="UP000765509">
    <property type="component" value="Unassembled WGS sequence"/>
</dbReference>
<comment type="caution">
    <text evidence="1">The sequence shown here is derived from an EMBL/GenBank/DDBJ whole genome shotgun (WGS) entry which is preliminary data.</text>
</comment>
<organism evidence="1 2">
    <name type="scientific">Austropuccinia psidii MF-1</name>
    <dbReference type="NCBI Taxonomy" id="1389203"/>
    <lineage>
        <taxon>Eukaryota</taxon>
        <taxon>Fungi</taxon>
        <taxon>Dikarya</taxon>
        <taxon>Basidiomycota</taxon>
        <taxon>Pucciniomycotina</taxon>
        <taxon>Pucciniomycetes</taxon>
        <taxon>Pucciniales</taxon>
        <taxon>Sphaerophragmiaceae</taxon>
        <taxon>Austropuccinia</taxon>
    </lineage>
</organism>
<proteinExistence type="predicted"/>
<evidence type="ECO:0000313" key="2">
    <source>
        <dbReference type="Proteomes" id="UP000765509"/>
    </source>
</evidence>
<name>A0A9Q3F5J3_9BASI</name>
<dbReference type="OrthoDB" id="1706811at2759"/>
<sequence length="173" mass="19851">MRTFSGIIEITLMGKLNLGGYMLYPVYYAHQGRSNLISASQLDDHGLRSYQKNQKIIVKSGNQIVQTFPRKENLYVSQSQPSTNSIIKDSTTTTSREWHVILGHPSNEYLKWFLHLNDLKQFIPLNLTNNCHICKSWEIKASPQNHPILSANLPFQKLHFDILEITPLSKNSI</sequence>
<evidence type="ECO:0000313" key="1">
    <source>
        <dbReference type="EMBL" id="MBW0530507.1"/>
    </source>
</evidence>
<accession>A0A9Q3F5J3</accession>
<gene>
    <name evidence="1" type="ORF">O181_070222</name>
</gene>
<protein>
    <recommendedName>
        <fullName evidence="3">GAG-pre-integrase domain-containing protein</fullName>
    </recommendedName>
</protein>
<dbReference type="AlphaFoldDB" id="A0A9Q3F5J3"/>
<evidence type="ECO:0008006" key="3">
    <source>
        <dbReference type="Google" id="ProtNLM"/>
    </source>
</evidence>
<keyword evidence="2" id="KW-1185">Reference proteome</keyword>
<dbReference type="EMBL" id="AVOT02036064">
    <property type="protein sequence ID" value="MBW0530507.1"/>
    <property type="molecule type" value="Genomic_DNA"/>
</dbReference>
<reference evidence="1" key="1">
    <citation type="submission" date="2021-03" db="EMBL/GenBank/DDBJ databases">
        <title>Draft genome sequence of rust myrtle Austropuccinia psidii MF-1, a brazilian biotype.</title>
        <authorList>
            <person name="Quecine M.C."/>
            <person name="Pachon D.M.R."/>
            <person name="Bonatelli M.L."/>
            <person name="Correr F.H."/>
            <person name="Franceschini L.M."/>
            <person name="Leite T.F."/>
            <person name="Margarido G.R.A."/>
            <person name="Almeida C.A."/>
            <person name="Ferrarezi J.A."/>
            <person name="Labate C.A."/>
        </authorList>
    </citation>
    <scope>NUCLEOTIDE SEQUENCE</scope>
    <source>
        <strain evidence="1">MF-1</strain>
    </source>
</reference>